<dbReference type="MEROPS" id="S21.006"/>
<reference evidence="1 2" key="1">
    <citation type="journal article" date="2003" name="Virology">
        <title>A novel porcine gammaherpesvirus.</title>
        <authorList>
            <person name="Chmielewicz B."/>
            <person name="Goltz M."/>
            <person name="Franz T."/>
            <person name="Bauer C."/>
            <person name="Brema S."/>
            <person name="Ellerbrok H."/>
            <person name="Beckmann S."/>
            <person name="Rziha H.J."/>
            <person name="Lahrmann K.H."/>
            <person name="Romero C."/>
            <person name="Ehlers B."/>
        </authorList>
    </citation>
    <scope>NUCLEOTIDE SEQUENCE [LARGE SCALE GENOMIC DNA]</scope>
    <source>
        <strain evidence="1">489</strain>
    </source>
</reference>
<dbReference type="GO" id="GO:0030430">
    <property type="term" value="C:host cell cytoplasm"/>
    <property type="evidence" value="ECO:0007669"/>
    <property type="project" value="UniProtKB-SubCell"/>
</dbReference>
<evidence type="ECO:0000313" key="1">
    <source>
        <dbReference type="EMBL" id="AAO12321.1"/>
    </source>
</evidence>
<dbReference type="PRINTS" id="PR00236">
    <property type="entry name" value="HSVCAPSIDP40"/>
</dbReference>
<accession>Q772U7</accession>
<name>Q772U7_9GAMA</name>
<dbReference type="GO" id="GO:0006508">
    <property type="term" value="P:proteolysis"/>
    <property type="evidence" value="ECO:0007669"/>
    <property type="project" value="UniProtKB-KW"/>
</dbReference>
<proteinExistence type="inferred from homology"/>
<dbReference type="HAMAP" id="MF_04008">
    <property type="entry name" value="HSV_SCAF"/>
    <property type="match status" value="1"/>
</dbReference>
<protein>
    <submittedName>
        <fullName evidence="1">Capsid protein</fullName>
    </submittedName>
</protein>
<dbReference type="InterPro" id="IPR035443">
    <property type="entry name" value="Herpes_virus_sf"/>
</dbReference>
<dbReference type="GO" id="GO:0019076">
    <property type="term" value="P:viral release from host cell"/>
    <property type="evidence" value="ECO:0007669"/>
    <property type="project" value="UniProtKB-UniRule"/>
</dbReference>
<evidence type="ECO:0000313" key="2">
    <source>
        <dbReference type="Proteomes" id="UP000325694"/>
    </source>
</evidence>
<dbReference type="GO" id="GO:0004252">
    <property type="term" value="F:serine-type endopeptidase activity"/>
    <property type="evidence" value="ECO:0007669"/>
    <property type="project" value="UniProtKB-UniRule"/>
</dbReference>
<dbReference type="Pfam" id="PF00716">
    <property type="entry name" value="Peptidase_S21"/>
    <property type="match status" value="1"/>
</dbReference>
<dbReference type="SUPFAM" id="SSF50789">
    <property type="entry name" value="Herpes virus serine proteinase, assemblin"/>
    <property type="match status" value="1"/>
</dbReference>
<keyword evidence="2" id="KW-1185">Reference proteome</keyword>
<dbReference type="GO" id="GO:0039708">
    <property type="term" value="P:nuclear capsid assembly"/>
    <property type="evidence" value="ECO:0007669"/>
    <property type="project" value="UniProtKB-ARBA"/>
</dbReference>
<organism evidence="1 2">
    <name type="scientific">Suid gammaherpesvirus 5</name>
    <dbReference type="NCBI Taxonomy" id="1960251"/>
    <lineage>
        <taxon>Viruses</taxon>
        <taxon>Duplodnaviria</taxon>
        <taxon>Heunggongvirae</taxon>
        <taxon>Peploviricota</taxon>
        <taxon>Herviviricetes</taxon>
        <taxon>Herpesvirales</taxon>
        <taxon>Orthoherpesviridae</taxon>
        <taxon>Gammaherpesvirinae</taxon>
        <taxon>Macavirus</taxon>
        <taxon>Macavirus suidgamma5</taxon>
    </lineage>
</organism>
<dbReference type="GO" id="GO:0042802">
    <property type="term" value="F:identical protein binding"/>
    <property type="evidence" value="ECO:0007669"/>
    <property type="project" value="UniProtKB-UniRule"/>
</dbReference>
<dbReference type="GO" id="GO:0042025">
    <property type="term" value="C:host cell nucleus"/>
    <property type="evidence" value="ECO:0007669"/>
    <property type="project" value="UniProtKB-SubCell"/>
</dbReference>
<dbReference type="InterPro" id="IPR001847">
    <property type="entry name" value="Peptidase_S21"/>
</dbReference>
<dbReference type="Proteomes" id="UP000325694">
    <property type="component" value="Segment"/>
</dbReference>
<sequence>MIFQKRFFKPSSIGLPSNTYFPSMVVFVAGFVDITESPKNDPSLYLDVSIWKTFLPLKRAIPLTIEHLDSTQIGWVLGLFFTETGLFCVSVINSEGFLNLLSTLYDKSDVARQPPDSLPPNPKLEILHSWLPGLSLSSIHPNYLSPTDIEHEPFQHVSICALGKRRGSVAVYGETLSWVLSKFKSLTSKDIDYITTQTQSISYEPITEFQINIESLLGKLIDASFISNRLKLLQMDKWAANIDPSTYLKASTRPGVVLESDLGNGELKTENKTQILRDNRMTLQPNGDDLIHVPKSTFLSMLESTLSKTSSPQPKQYDYPQNYGGSWPPFHPMTTVPHHPIMQQYSVPQMIPQYCTDAQGVPMFYVPVNAAAGNLQSVYEPYPKSVPKTTKRKRESVDEDAIFPGEESMLIKKDLLSLTKSLSEIQSELRQLRQSQHVQDPVPYYSRWPYYYNYPQVAMQPQVGSPPESSKDPNPVVVKQEEAHVTTESEVKLQEHTPKTINASLKPQPNPSNTLQKLFCDELLNKQ</sequence>
<dbReference type="Gene3D" id="3.20.16.10">
    <property type="entry name" value="Herpesvirus/Caudovirus protease domain"/>
    <property type="match status" value="1"/>
</dbReference>
<dbReference type="EMBL" id="AY170316">
    <property type="protein sequence ID" value="AAO12321.1"/>
    <property type="molecule type" value="Genomic_DNA"/>
</dbReference>
<dbReference type="KEGG" id="vg:65101049"/>